<accession>A0A918MRJ9</accession>
<gene>
    <name evidence="2" type="ORF">GCM10010503_40720</name>
</gene>
<reference evidence="2" key="1">
    <citation type="journal article" date="2014" name="Int. J. Syst. Evol. Microbiol.">
        <title>Complete genome sequence of Corynebacterium casei LMG S-19264T (=DSM 44701T), isolated from a smear-ripened cheese.</title>
        <authorList>
            <consortium name="US DOE Joint Genome Institute (JGI-PGF)"/>
            <person name="Walter F."/>
            <person name="Albersmeier A."/>
            <person name="Kalinowski J."/>
            <person name="Ruckert C."/>
        </authorList>
    </citation>
    <scope>NUCLEOTIDE SEQUENCE</scope>
    <source>
        <strain evidence="2">JCM 4490</strain>
    </source>
</reference>
<feature type="compositionally biased region" description="Basic and acidic residues" evidence="1">
    <location>
        <begin position="108"/>
        <end position="119"/>
    </location>
</feature>
<reference evidence="2" key="2">
    <citation type="submission" date="2020-09" db="EMBL/GenBank/DDBJ databases">
        <authorList>
            <person name="Sun Q."/>
            <person name="Ohkuma M."/>
        </authorList>
    </citation>
    <scope>NUCLEOTIDE SEQUENCE</scope>
    <source>
        <strain evidence="2">JCM 4490</strain>
    </source>
</reference>
<feature type="region of interest" description="Disordered" evidence="1">
    <location>
        <begin position="83"/>
        <end position="119"/>
    </location>
</feature>
<dbReference type="Proteomes" id="UP000620224">
    <property type="component" value="Unassembled WGS sequence"/>
</dbReference>
<evidence type="ECO:0000256" key="1">
    <source>
        <dbReference type="SAM" id="MobiDB-lite"/>
    </source>
</evidence>
<dbReference type="AlphaFoldDB" id="A0A918MRJ9"/>
<comment type="caution">
    <text evidence="2">The sequence shown here is derived from an EMBL/GenBank/DDBJ whole genome shotgun (WGS) entry which is preliminary data.</text>
</comment>
<evidence type="ECO:0000313" key="2">
    <source>
        <dbReference type="EMBL" id="GGW59394.1"/>
    </source>
</evidence>
<dbReference type="EMBL" id="BMUE01000008">
    <property type="protein sequence ID" value="GGW59394.1"/>
    <property type="molecule type" value="Genomic_DNA"/>
</dbReference>
<keyword evidence="3" id="KW-1185">Reference proteome</keyword>
<proteinExistence type="predicted"/>
<organism evidence="2 3">
    <name type="scientific">Streptomyces lucensis JCM 4490</name>
    <dbReference type="NCBI Taxonomy" id="1306176"/>
    <lineage>
        <taxon>Bacteria</taxon>
        <taxon>Bacillati</taxon>
        <taxon>Actinomycetota</taxon>
        <taxon>Actinomycetes</taxon>
        <taxon>Kitasatosporales</taxon>
        <taxon>Streptomycetaceae</taxon>
        <taxon>Streptomyces</taxon>
    </lineage>
</organism>
<name>A0A918MRJ9_9ACTN</name>
<protein>
    <submittedName>
        <fullName evidence="2">Uncharacterized protein</fullName>
    </submittedName>
</protein>
<sequence length="119" mass="13793">MLVLSSAPILDVMTYDLMVAAFRWVTSFGGGRRYLVFLLCLRGRRPYRLARFLHWAHEGGLLRTSGGAYQFRHREFQRWVAHRRQPGTAEGPRARRAACPGRCPDALPKPDKDESEWHR</sequence>
<evidence type="ECO:0000313" key="3">
    <source>
        <dbReference type="Proteomes" id="UP000620224"/>
    </source>
</evidence>